<reference evidence="1 2" key="1">
    <citation type="submission" date="2021-06" db="EMBL/GenBank/DDBJ databases">
        <title>Caerostris extrusa draft genome.</title>
        <authorList>
            <person name="Kono N."/>
            <person name="Arakawa K."/>
        </authorList>
    </citation>
    <scope>NUCLEOTIDE SEQUENCE [LARGE SCALE GENOMIC DNA]</scope>
</reference>
<sequence length="94" mass="10606">MKFERIWTNGSSVNLMEFYCTGVFGELRDRLKSSKFCGWRSFYGVFLSRCSEQHVEEPVGGIKVLFSAESASFALASFDESACLSFSCDSSCFY</sequence>
<protein>
    <submittedName>
        <fullName evidence="1">Uncharacterized protein</fullName>
    </submittedName>
</protein>
<evidence type="ECO:0000313" key="1">
    <source>
        <dbReference type="EMBL" id="GIY24004.1"/>
    </source>
</evidence>
<evidence type="ECO:0000313" key="2">
    <source>
        <dbReference type="Proteomes" id="UP001054945"/>
    </source>
</evidence>
<name>A0AAV4RR37_CAEEX</name>
<proteinExistence type="predicted"/>
<keyword evidence="2" id="KW-1185">Reference proteome</keyword>
<dbReference type="AlphaFoldDB" id="A0AAV4RR37"/>
<dbReference type="Proteomes" id="UP001054945">
    <property type="component" value="Unassembled WGS sequence"/>
</dbReference>
<gene>
    <name evidence="1" type="ORF">CEXT_264431</name>
</gene>
<organism evidence="1 2">
    <name type="scientific">Caerostris extrusa</name>
    <name type="common">Bark spider</name>
    <name type="synonym">Caerostris bankana</name>
    <dbReference type="NCBI Taxonomy" id="172846"/>
    <lineage>
        <taxon>Eukaryota</taxon>
        <taxon>Metazoa</taxon>
        <taxon>Ecdysozoa</taxon>
        <taxon>Arthropoda</taxon>
        <taxon>Chelicerata</taxon>
        <taxon>Arachnida</taxon>
        <taxon>Araneae</taxon>
        <taxon>Araneomorphae</taxon>
        <taxon>Entelegynae</taxon>
        <taxon>Araneoidea</taxon>
        <taxon>Araneidae</taxon>
        <taxon>Caerostris</taxon>
    </lineage>
</organism>
<accession>A0AAV4RR37</accession>
<comment type="caution">
    <text evidence="1">The sequence shown here is derived from an EMBL/GenBank/DDBJ whole genome shotgun (WGS) entry which is preliminary data.</text>
</comment>
<dbReference type="EMBL" id="BPLR01008336">
    <property type="protein sequence ID" value="GIY24004.1"/>
    <property type="molecule type" value="Genomic_DNA"/>
</dbReference>